<proteinExistence type="predicted"/>
<evidence type="ECO:0000313" key="1">
    <source>
        <dbReference type="EMBL" id="KAG2633698.1"/>
    </source>
</evidence>
<accession>A0A8T0VFZ2</accession>
<name>A0A8T0VFZ2_PANVG</name>
<protein>
    <submittedName>
        <fullName evidence="1">Uncharacterized protein</fullName>
    </submittedName>
</protein>
<gene>
    <name evidence="1" type="ORF">PVAP13_2NG029409</name>
</gene>
<dbReference type="Proteomes" id="UP000823388">
    <property type="component" value="Chromosome 2N"/>
</dbReference>
<sequence length="100" mass="10655">MDKATTCGSAGVVVRVLRIMERGGKLHGVPGLFIAPSSPAYGVAACVFTISIKGQHTGVRCRGVRRRGVRRQVPVSPVLPLPWFAGECESVGKRANPRES</sequence>
<comment type="caution">
    <text evidence="1">The sequence shown here is derived from an EMBL/GenBank/DDBJ whole genome shotgun (WGS) entry which is preliminary data.</text>
</comment>
<evidence type="ECO:0000313" key="2">
    <source>
        <dbReference type="Proteomes" id="UP000823388"/>
    </source>
</evidence>
<dbReference type="EMBL" id="CM029040">
    <property type="protein sequence ID" value="KAG2633698.1"/>
    <property type="molecule type" value="Genomic_DNA"/>
</dbReference>
<organism evidence="1 2">
    <name type="scientific">Panicum virgatum</name>
    <name type="common">Blackwell switchgrass</name>
    <dbReference type="NCBI Taxonomy" id="38727"/>
    <lineage>
        <taxon>Eukaryota</taxon>
        <taxon>Viridiplantae</taxon>
        <taxon>Streptophyta</taxon>
        <taxon>Embryophyta</taxon>
        <taxon>Tracheophyta</taxon>
        <taxon>Spermatophyta</taxon>
        <taxon>Magnoliopsida</taxon>
        <taxon>Liliopsida</taxon>
        <taxon>Poales</taxon>
        <taxon>Poaceae</taxon>
        <taxon>PACMAD clade</taxon>
        <taxon>Panicoideae</taxon>
        <taxon>Panicodae</taxon>
        <taxon>Paniceae</taxon>
        <taxon>Panicinae</taxon>
        <taxon>Panicum</taxon>
        <taxon>Panicum sect. Hiantes</taxon>
    </lineage>
</organism>
<dbReference type="AlphaFoldDB" id="A0A8T0VFZ2"/>
<keyword evidence="2" id="KW-1185">Reference proteome</keyword>
<reference evidence="1" key="1">
    <citation type="submission" date="2020-05" db="EMBL/GenBank/DDBJ databases">
        <title>WGS assembly of Panicum virgatum.</title>
        <authorList>
            <person name="Lovell J.T."/>
            <person name="Jenkins J."/>
            <person name="Shu S."/>
            <person name="Juenger T.E."/>
            <person name="Schmutz J."/>
        </authorList>
    </citation>
    <scope>NUCLEOTIDE SEQUENCE</scope>
    <source>
        <strain evidence="1">AP13</strain>
    </source>
</reference>